<gene>
    <name evidence="1" type="ORF">VP01_6663g1</name>
</gene>
<sequence>MLRIIIVVVVVLTYTMGAEWELRYTFAHVVTPNLLYNLYKHCGYDVPPPQS</sequence>
<evidence type="ECO:0000313" key="2">
    <source>
        <dbReference type="Proteomes" id="UP000037035"/>
    </source>
</evidence>
<dbReference type="EMBL" id="LAVV01012010">
    <property type="protein sequence ID" value="KNZ47126.1"/>
    <property type="molecule type" value="Genomic_DNA"/>
</dbReference>
<keyword evidence="2" id="KW-1185">Reference proteome</keyword>
<reference evidence="1 2" key="1">
    <citation type="submission" date="2015-08" db="EMBL/GenBank/DDBJ databases">
        <title>Next Generation Sequencing and Analysis of the Genome of Puccinia sorghi L Schw, the Causal Agent of Maize Common Rust.</title>
        <authorList>
            <person name="Rochi L."/>
            <person name="Burguener G."/>
            <person name="Darino M."/>
            <person name="Turjanski A."/>
            <person name="Kreff E."/>
            <person name="Dieguez M.J."/>
            <person name="Sacco F."/>
        </authorList>
    </citation>
    <scope>NUCLEOTIDE SEQUENCE [LARGE SCALE GENOMIC DNA]</scope>
    <source>
        <strain evidence="1 2">RO10H11247</strain>
    </source>
</reference>
<dbReference type="AlphaFoldDB" id="A0A0L6UF18"/>
<proteinExistence type="predicted"/>
<organism evidence="1 2">
    <name type="scientific">Puccinia sorghi</name>
    <dbReference type="NCBI Taxonomy" id="27349"/>
    <lineage>
        <taxon>Eukaryota</taxon>
        <taxon>Fungi</taxon>
        <taxon>Dikarya</taxon>
        <taxon>Basidiomycota</taxon>
        <taxon>Pucciniomycotina</taxon>
        <taxon>Pucciniomycetes</taxon>
        <taxon>Pucciniales</taxon>
        <taxon>Pucciniaceae</taxon>
        <taxon>Puccinia</taxon>
    </lineage>
</organism>
<evidence type="ECO:0000313" key="1">
    <source>
        <dbReference type="EMBL" id="KNZ47126.1"/>
    </source>
</evidence>
<comment type="caution">
    <text evidence="1">The sequence shown here is derived from an EMBL/GenBank/DDBJ whole genome shotgun (WGS) entry which is preliminary data.</text>
</comment>
<protein>
    <submittedName>
        <fullName evidence="1">Putative signal peptide protein</fullName>
    </submittedName>
</protein>
<dbReference type="Proteomes" id="UP000037035">
    <property type="component" value="Unassembled WGS sequence"/>
</dbReference>
<accession>A0A0L6UF18</accession>
<dbReference type="VEuPathDB" id="FungiDB:VP01_6663g1"/>
<name>A0A0L6UF18_9BASI</name>